<keyword evidence="2" id="KW-1185">Reference proteome</keyword>
<gene>
    <name evidence="1" type="ORF">ADUPG1_001237</name>
</gene>
<accession>A0ABQ5KAN7</accession>
<comment type="caution">
    <text evidence="1">The sequence shown here is derived from an EMBL/GenBank/DDBJ whole genome shotgun (WGS) entry which is preliminary data.</text>
</comment>
<evidence type="ECO:0000313" key="1">
    <source>
        <dbReference type="EMBL" id="GKT29624.1"/>
    </source>
</evidence>
<evidence type="ECO:0000313" key="2">
    <source>
        <dbReference type="Proteomes" id="UP001057375"/>
    </source>
</evidence>
<dbReference type="Proteomes" id="UP001057375">
    <property type="component" value="Unassembled WGS sequence"/>
</dbReference>
<sequence>MINLWFQNLLEFLKGFDDLFLDPRFPLSVSSRGVGSVAFTVRLPRLCTRWSDLVTSWSGSSSSTRGCFPVRHVPTSTVTRSKVSTRSLAPTPTVTSRGMLLTSRSDFNGYSASGYYSPGFASSFWSTGCSPWFNRLRSESCFSQPFFLGSWPGFSSGLSWFV</sequence>
<protein>
    <submittedName>
        <fullName evidence="1">Uncharacterized protein</fullName>
    </submittedName>
</protein>
<reference evidence="1" key="1">
    <citation type="submission" date="2022-03" db="EMBL/GenBank/DDBJ databases">
        <title>Draft genome sequence of Aduncisulcus paluster, a free-living microaerophilic Fornicata.</title>
        <authorList>
            <person name="Yuyama I."/>
            <person name="Kume K."/>
            <person name="Tamura T."/>
            <person name="Inagaki Y."/>
            <person name="Hashimoto T."/>
        </authorList>
    </citation>
    <scope>NUCLEOTIDE SEQUENCE</scope>
    <source>
        <strain evidence="1">NY0171</strain>
    </source>
</reference>
<dbReference type="EMBL" id="BQXS01000927">
    <property type="protein sequence ID" value="GKT29624.1"/>
    <property type="molecule type" value="Genomic_DNA"/>
</dbReference>
<organism evidence="1 2">
    <name type="scientific">Aduncisulcus paluster</name>
    <dbReference type="NCBI Taxonomy" id="2918883"/>
    <lineage>
        <taxon>Eukaryota</taxon>
        <taxon>Metamonada</taxon>
        <taxon>Carpediemonas-like organisms</taxon>
        <taxon>Aduncisulcus</taxon>
    </lineage>
</organism>
<name>A0ABQ5KAN7_9EUKA</name>
<proteinExistence type="predicted"/>